<sequence length="359" mass="39797">LALMSSLVLKRERRKPIGTIEEPEEVTQLPKSLIMSSIKFVELVGVIEADDDGVWLAADLSRKIIDYTIPDGYAAELLSVGIMPDWNTIATDSRLLDTEIGYDDKLTGIKFLTNHAGMNALPYGDRLSKQPMLPLGTPMKSGSLTPKYNSGMKMQVVVTAGDTAIEDDVRARMHLLLYEPSDCEKVFGVGISKLATVVGGVEHPTERLFADYEVLKTATEGSGQWRNAYSKSIQDYEQIQLSHVGVKPDEHSLNLKLYDLRSKREFPEYDPYYTIAEDYNSLPFGDDDDYMPIQRLPDIVAGYVYTNTDFAVKVRDLIPVSLSSYPISVSRSRESVAIVFQSGMIPTDSSSAAYPSGIV</sequence>
<protein>
    <submittedName>
        <fullName evidence="1">Uncharacterized protein</fullName>
    </submittedName>
</protein>
<name>X1L121_9ZZZZ</name>
<dbReference type="EMBL" id="BARV01007807">
    <property type="protein sequence ID" value="GAI13002.1"/>
    <property type="molecule type" value="Genomic_DNA"/>
</dbReference>
<reference evidence="1" key="1">
    <citation type="journal article" date="2014" name="Front. Microbiol.">
        <title>High frequency of phylogenetically diverse reductive dehalogenase-homologous genes in deep subseafloor sedimentary metagenomes.</title>
        <authorList>
            <person name="Kawai M."/>
            <person name="Futagami T."/>
            <person name="Toyoda A."/>
            <person name="Takaki Y."/>
            <person name="Nishi S."/>
            <person name="Hori S."/>
            <person name="Arai W."/>
            <person name="Tsubouchi T."/>
            <person name="Morono Y."/>
            <person name="Uchiyama I."/>
            <person name="Ito T."/>
            <person name="Fujiyama A."/>
            <person name="Inagaki F."/>
            <person name="Takami H."/>
        </authorList>
    </citation>
    <scope>NUCLEOTIDE SEQUENCE</scope>
    <source>
        <strain evidence="1">Expedition CK06-06</strain>
    </source>
</reference>
<gene>
    <name evidence="1" type="ORF">S06H3_15839</name>
</gene>
<evidence type="ECO:0000313" key="1">
    <source>
        <dbReference type="EMBL" id="GAI13002.1"/>
    </source>
</evidence>
<dbReference type="AlphaFoldDB" id="X1L121"/>
<comment type="caution">
    <text evidence="1">The sequence shown here is derived from an EMBL/GenBank/DDBJ whole genome shotgun (WGS) entry which is preliminary data.</text>
</comment>
<proteinExistence type="predicted"/>
<feature type="non-terminal residue" evidence="1">
    <location>
        <position position="1"/>
    </location>
</feature>
<accession>X1L121</accession>
<organism evidence="1">
    <name type="scientific">marine sediment metagenome</name>
    <dbReference type="NCBI Taxonomy" id="412755"/>
    <lineage>
        <taxon>unclassified sequences</taxon>
        <taxon>metagenomes</taxon>
        <taxon>ecological metagenomes</taxon>
    </lineage>
</organism>